<evidence type="ECO:0000313" key="2">
    <source>
        <dbReference type="Proteomes" id="UP000798662"/>
    </source>
</evidence>
<accession>A0ACC3C3U2</accession>
<keyword evidence="2" id="KW-1185">Reference proteome</keyword>
<gene>
    <name evidence="1" type="ORF">I4F81_007171</name>
</gene>
<dbReference type="EMBL" id="CM020619">
    <property type="protein sequence ID" value="KAK1864626.1"/>
    <property type="molecule type" value="Genomic_DNA"/>
</dbReference>
<organism evidence="1 2">
    <name type="scientific">Pyropia yezoensis</name>
    <name type="common">Susabi-nori</name>
    <name type="synonym">Porphyra yezoensis</name>
    <dbReference type="NCBI Taxonomy" id="2788"/>
    <lineage>
        <taxon>Eukaryota</taxon>
        <taxon>Rhodophyta</taxon>
        <taxon>Bangiophyceae</taxon>
        <taxon>Bangiales</taxon>
        <taxon>Bangiaceae</taxon>
        <taxon>Pyropia</taxon>
    </lineage>
</organism>
<protein>
    <submittedName>
        <fullName evidence="1">Uncharacterized protein</fullName>
    </submittedName>
</protein>
<sequence>MALDSAWQVRSGFCFLCSSCWGTGGRARCLGGSGRGGRGHGGGREADGRPAAVRPLFFFQRPPCAVGGVPSVVCVAPVGWGGRRHPDAGGARRPRSLPTAVTVGSGGTPPPPHPRRAGAGAFPLFGHLTPAPPVSPPPRLARPPRPRPLVVSPLVGAAGGGPSLALLLLSSPLFSPSPSFPSLCTAAVGQPEQGVRTAGAAAVPPAAAPSRRGGRWRRHAPLPAAAAAAAAAVGAPTTVSVGGGSYFPAHHRRCQSCCCRRRRRQCRCSRCPRRCRCCGRRCERRAGGRAAVAVTASAVVLFVAPTPAAAAAASARHGGVMKTGTSARRRGVGGGRRGGAEAGGGVGSAPRGGCRGGRAALAGALTESAAGTVPGGPAVAWVPGVYFFAGAAARGYDQGAGGGVPGSGCGGGLWGVVASRIGSCTAAAHARRLRTPPGRGGLVPTPRGRCGGVAGRGGCFSKREPGGVGKTRGGWWRGWWPCVDRLRVVCGQCSQIIRPSMMGSVWVGFFFMPVFLFLRAALRALCGRPLAAARRGRPCMYRAQYSTDAILYRRLRVRARWVTPAAAAASPRRLACAAATVSSRTS</sequence>
<comment type="caution">
    <text evidence="1">The sequence shown here is derived from an EMBL/GenBank/DDBJ whole genome shotgun (WGS) entry which is preliminary data.</text>
</comment>
<evidence type="ECO:0000313" key="1">
    <source>
        <dbReference type="EMBL" id="KAK1864626.1"/>
    </source>
</evidence>
<reference evidence="1" key="1">
    <citation type="submission" date="2019-11" db="EMBL/GenBank/DDBJ databases">
        <title>Nori genome reveals adaptations in red seaweeds to the harsh intertidal environment.</title>
        <authorList>
            <person name="Wang D."/>
            <person name="Mao Y."/>
        </authorList>
    </citation>
    <scope>NUCLEOTIDE SEQUENCE</scope>
    <source>
        <tissue evidence="1">Gametophyte</tissue>
    </source>
</reference>
<name>A0ACC3C3U2_PYRYE</name>
<proteinExistence type="predicted"/>
<dbReference type="Proteomes" id="UP000798662">
    <property type="component" value="Chromosome 2"/>
</dbReference>